<evidence type="ECO:0000256" key="3">
    <source>
        <dbReference type="ARBA" id="ARBA00022833"/>
    </source>
</evidence>
<evidence type="ECO:0000256" key="1">
    <source>
        <dbReference type="ARBA" id="ARBA00022723"/>
    </source>
</evidence>
<proteinExistence type="predicted"/>
<dbReference type="EMBL" id="JYDP01000279">
    <property type="protein sequence ID" value="KRZ01560.1"/>
    <property type="molecule type" value="Genomic_DNA"/>
</dbReference>
<dbReference type="Pfam" id="PF04500">
    <property type="entry name" value="FLYWCH"/>
    <property type="match status" value="1"/>
</dbReference>
<evidence type="ECO:0000256" key="2">
    <source>
        <dbReference type="ARBA" id="ARBA00022771"/>
    </source>
</evidence>
<dbReference type="OrthoDB" id="6159439at2759"/>
<keyword evidence="6" id="KW-1185">Reference proteome</keyword>
<reference evidence="5 6" key="1">
    <citation type="submission" date="2015-01" db="EMBL/GenBank/DDBJ databases">
        <title>Evolution of Trichinella species and genotypes.</title>
        <authorList>
            <person name="Korhonen P.K."/>
            <person name="Edoardo P."/>
            <person name="Giuseppe L.R."/>
            <person name="Gasser R.B."/>
        </authorList>
    </citation>
    <scope>NUCLEOTIDE SEQUENCE [LARGE SCALE GENOMIC DNA]</scope>
    <source>
        <strain evidence="5">ISS1029</strain>
    </source>
</reference>
<sequence length="287" mass="32902">MREHQEHWLDSLQDLRFLIWHTATLYPPPQYPEDHYRGNLTTAVKFTLSQRGKRKTVFEGYSYVFDRATDAKEVWRCEERGRCKARLHTVDDNVVRKVRSHCHKLSAARAEAAVVATRVMRRAEETMEMTAQGALPTLGALKQMVRRRRNKLGTPLAAATSLETLIIPEEFTKYAPHHGEIVSFLLADSGPSPQQILIFAVSGSWQFLENQEHGMRMAHSSQRHRCSAKYMLYMLKRQYLVLAPEFTRTKSGKAFPSLFFIIQYWPPTDTRDADALELPPVKSGGGI</sequence>
<keyword evidence="3" id="KW-0862">Zinc</keyword>
<gene>
    <name evidence="5" type="ORF">T11_3200</name>
</gene>
<evidence type="ECO:0000313" key="6">
    <source>
        <dbReference type="Proteomes" id="UP000055024"/>
    </source>
</evidence>
<comment type="caution">
    <text evidence="5">The sequence shown here is derived from an EMBL/GenBank/DDBJ whole genome shotgun (WGS) entry which is preliminary data.</text>
</comment>
<name>A0A0V1GTA6_9BILA</name>
<dbReference type="Proteomes" id="UP000055024">
    <property type="component" value="Unassembled WGS sequence"/>
</dbReference>
<dbReference type="STRING" id="268475.A0A0V1GTA6"/>
<keyword evidence="2" id="KW-0863">Zinc-finger</keyword>
<evidence type="ECO:0000259" key="4">
    <source>
        <dbReference type="Pfam" id="PF04500"/>
    </source>
</evidence>
<dbReference type="InterPro" id="IPR007588">
    <property type="entry name" value="Znf_FLYWCH"/>
</dbReference>
<accession>A0A0V1GTA6</accession>
<protein>
    <recommendedName>
        <fullName evidence="4">FLYWCH-type domain-containing protein</fullName>
    </recommendedName>
</protein>
<organism evidence="5 6">
    <name type="scientific">Trichinella zimbabwensis</name>
    <dbReference type="NCBI Taxonomy" id="268475"/>
    <lineage>
        <taxon>Eukaryota</taxon>
        <taxon>Metazoa</taxon>
        <taxon>Ecdysozoa</taxon>
        <taxon>Nematoda</taxon>
        <taxon>Enoplea</taxon>
        <taxon>Dorylaimia</taxon>
        <taxon>Trichinellida</taxon>
        <taxon>Trichinellidae</taxon>
        <taxon>Trichinella</taxon>
    </lineage>
</organism>
<dbReference type="GO" id="GO:0008270">
    <property type="term" value="F:zinc ion binding"/>
    <property type="evidence" value="ECO:0007669"/>
    <property type="project" value="UniProtKB-KW"/>
</dbReference>
<dbReference type="Gene3D" id="2.20.25.240">
    <property type="match status" value="1"/>
</dbReference>
<keyword evidence="1" id="KW-0479">Metal-binding</keyword>
<dbReference type="AlphaFoldDB" id="A0A0V1GTA6"/>
<feature type="domain" description="FLYWCH-type" evidence="4">
    <location>
        <begin position="46"/>
        <end position="103"/>
    </location>
</feature>
<evidence type="ECO:0000313" key="5">
    <source>
        <dbReference type="EMBL" id="KRZ01560.1"/>
    </source>
</evidence>